<dbReference type="EMBL" id="CYRY02009491">
    <property type="protein sequence ID" value="VCW77872.1"/>
    <property type="molecule type" value="Genomic_DNA"/>
</dbReference>
<proteinExistence type="predicted"/>
<comment type="caution">
    <text evidence="2">The sequence shown here is derived from an EMBL/GenBank/DDBJ whole genome shotgun (WGS) entry which is preliminary data.</text>
</comment>
<name>A0A9X9PYW6_GULGU</name>
<sequence length="109" mass="11754">SWGRGALRGLWCVEEVRKGSPGSGDLTSLTTEPNRTWNPGNQAPTFQRQPPTQLISLEILKRRTCLSVASQSPEAAVRGNHTLQTLSLIGDLISGLPHISGHLTGSTER</sequence>
<reference evidence="2 3" key="1">
    <citation type="submission" date="2018-10" db="EMBL/GenBank/DDBJ databases">
        <authorList>
            <person name="Ekblom R."/>
            <person name="Jareborg N."/>
        </authorList>
    </citation>
    <scope>NUCLEOTIDE SEQUENCE [LARGE SCALE GENOMIC DNA]</scope>
    <source>
        <tissue evidence="2">Muscle</tissue>
    </source>
</reference>
<dbReference type="Proteomes" id="UP000269945">
    <property type="component" value="Unassembled WGS sequence"/>
</dbReference>
<keyword evidence="3" id="KW-1185">Reference proteome</keyword>
<dbReference type="AlphaFoldDB" id="A0A9X9PYW6"/>
<evidence type="ECO:0000313" key="2">
    <source>
        <dbReference type="EMBL" id="VCW77872.1"/>
    </source>
</evidence>
<gene>
    <name evidence="2" type="ORF">BN2614_LOCUS1</name>
</gene>
<feature type="region of interest" description="Disordered" evidence="1">
    <location>
        <begin position="19"/>
        <end position="48"/>
    </location>
</feature>
<feature type="non-terminal residue" evidence="2">
    <location>
        <position position="1"/>
    </location>
</feature>
<accession>A0A9X9PYW6</accession>
<feature type="compositionally biased region" description="Polar residues" evidence="1">
    <location>
        <begin position="25"/>
        <end position="48"/>
    </location>
</feature>
<evidence type="ECO:0000313" key="3">
    <source>
        <dbReference type="Proteomes" id="UP000269945"/>
    </source>
</evidence>
<organism evidence="2 3">
    <name type="scientific">Gulo gulo</name>
    <name type="common">Wolverine</name>
    <name type="synonym">Gluton</name>
    <dbReference type="NCBI Taxonomy" id="48420"/>
    <lineage>
        <taxon>Eukaryota</taxon>
        <taxon>Metazoa</taxon>
        <taxon>Chordata</taxon>
        <taxon>Craniata</taxon>
        <taxon>Vertebrata</taxon>
        <taxon>Euteleostomi</taxon>
        <taxon>Mammalia</taxon>
        <taxon>Eutheria</taxon>
        <taxon>Laurasiatheria</taxon>
        <taxon>Carnivora</taxon>
        <taxon>Caniformia</taxon>
        <taxon>Musteloidea</taxon>
        <taxon>Mustelidae</taxon>
        <taxon>Guloninae</taxon>
        <taxon>Gulo</taxon>
    </lineage>
</organism>
<evidence type="ECO:0000256" key="1">
    <source>
        <dbReference type="SAM" id="MobiDB-lite"/>
    </source>
</evidence>
<protein>
    <submittedName>
        <fullName evidence="2">Uncharacterized protein</fullName>
    </submittedName>
</protein>